<gene>
    <name evidence="2" type="ORF">S03H2_50063</name>
</gene>
<evidence type="ECO:0000259" key="1">
    <source>
        <dbReference type="Pfam" id="PF20463"/>
    </source>
</evidence>
<accession>X1GY44</accession>
<dbReference type="AlphaFoldDB" id="X1GY44"/>
<name>X1GY44_9ZZZZ</name>
<feature type="non-terminal residue" evidence="2">
    <location>
        <position position="1"/>
    </location>
</feature>
<organism evidence="2">
    <name type="scientific">marine sediment metagenome</name>
    <dbReference type="NCBI Taxonomy" id="412755"/>
    <lineage>
        <taxon>unclassified sequences</taxon>
        <taxon>metagenomes</taxon>
        <taxon>ecological metagenomes</taxon>
    </lineage>
</organism>
<feature type="domain" description="Prephenate dehydrogenase dimerization" evidence="1">
    <location>
        <begin position="5"/>
        <end position="70"/>
    </location>
</feature>
<dbReference type="EMBL" id="BARU01031674">
    <property type="protein sequence ID" value="GAH62846.1"/>
    <property type="molecule type" value="Genomic_DNA"/>
</dbReference>
<protein>
    <recommendedName>
        <fullName evidence="1">Prephenate dehydrogenase dimerization domain-containing protein</fullName>
    </recommendedName>
</protein>
<evidence type="ECO:0000313" key="2">
    <source>
        <dbReference type="EMBL" id="GAH62846.1"/>
    </source>
</evidence>
<proteinExistence type="predicted"/>
<dbReference type="Pfam" id="PF20463">
    <property type="entry name" value="PDH_C"/>
    <property type="match status" value="1"/>
</dbReference>
<dbReference type="SUPFAM" id="SSF48179">
    <property type="entry name" value="6-phosphogluconate dehydrogenase C-terminal domain-like"/>
    <property type="match status" value="1"/>
</dbReference>
<comment type="caution">
    <text evidence="2">The sequence shown here is derived from an EMBL/GenBank/DDBJ whole genome shotgun (WGS) entry which is preliminary data.</text>
</comment>
<sequence>LVSVTTKDSSWEKMSRLAASGYRDLTRLALGNPEVNAHICLTNRQAVIHWIDEFSKELDRYRQLVGARDEHLEAALAEANKARQKWLDKT</sequence>
<dbReference type="InterPro" id="IPR046825">
    <property type="entry name" value="PDH_C"/>
</dbReference>
<reference evidence="2" key="1">
    <citation type="journal article" date="2014" name="Front. Microbiol.">
        <title>High frequency of phylogenetically diverse reductive dehalogenase-homologous genes in deep subseafloor sedimentary metagenomes.</title>
        <authorList>
            <person name="Kawai M."/>
            <person name="Futagami T."/>
            <person name="Toyoda A."/>
            <person name="Takaki Y."/>
            <person name="Nishi S."/>
            <person name="Hori S."/>
            <person name="Arai W."/>
            <person name="Tsubouchi T."/>
            <person name="Morono Y."/>
            <person name="Uchiyama I."/>
            <person name="Ito T."/>
            <person name="Fujiyama A."/>
            <person name="Inagaki F."/>
            <person name="Takami H."/>
        </authorList>
    </citation>
    <scope>NUCLEOTIDE SEQUENCE</scope>
    <source>
        <strain evidence="2">Expedition CK06-06</strain>
    </source>
</reference>
<dbReference type="InterPro" id="IPR008927">
    <property type="entry name" value="6-PGluconate_DH-like_C_sf"/>
</dbReference>
<dbReference type="Gene3D" id="1.10.3660.10">
    <property type="entry name" value="6-phosphogluconate dehydrogenase C-terminal like domain"/>
    <property type="match status" value="1"/>
</dbReference>